<dbReference type="Pfam" id="PF00171">
    <property type="entry name" value="Aldedh"/>
    <property type="match status" value="1"/>
</dbReference>
<feature type="domain" description="Aldehyde dehydrogenase" evidence="5">
    <location>
        <begin position="28"/>
        <end position="482"/>
    </location>
</feature>
<dbReference type="GO" id="GO:0006210">
    <property type="term" value="P:thymine catabolic process"/>
    <property type="evidence" value="ECO:0007669"/>
    <property type="project" value="TreeGrafter"/>
</dbReference>
<dbReference type="PANTHER" id="PTHR43866">
    <property type="entry name" value="MALONATE-SEMIALDEHYDE DEHYDROGENASE"/>
    <property type="match status" value="1"/>
</dbReference>
<dbReference type="InterPro" id="IPR016160">
    <property type="entry name" value="Ald_DH_CS_CYS"/>
</dbReference>
<dbReference type="EC" id="1.2.1.27" evidence="2"/>
<dbReference type="AlphaFoldDB" id="A0A1I2EZU9"/>
<dbReference type="EMBL" id="FOMX01000024">
    <property type="protein sequence ID" value="SFE97780.1"/>
    <property type="molecule type" value="Genomic_DNA"/>
</dbReference>
<evidence type="ECO:0000256" key="2">
    <source>
        <dbReference type="ARBA" id="ARBA00013048"/>
    </source>
</evidence>
<evidence type="ECO:0000259" key="5">
    <source>
        <dbReference type="Pfam" id="PF00171"/>
    </source>
</evidence>
<dbReference type="InterPro" id="IPR015590">
    <property type="entry name" value="Aldehyde_DH_dom"/>
</dbReference>
<evidence type="ECO:0000313" key="6">
    <source>
        <dbReference type="EMBL" id="SFE97780.1"/>
    </source>
</evidence>
<dbReference type="PROSITE" id="PS00070">
    <property type="entry name" value="ALDEHYDE_DEHYDR_CYS"/>
    <property type="match status" value="1"/>
</dbReference>
<gene>
    <name evidence="6" type="ORF">SAMN02745121_06331</name>
</gene>
<comment type="similarity">
    <text evidence="1">Belongs to the aldehyde dehydrogenase family.</text>
</comment>
<sequence length="498" mass="53117">MTNDLRFPARSYDFTPYVPCNNWIGGEWTPSAAGDSLPVDNPRHGKSFGQVTMSGAADVARAVEAARAAFPGWRDTPIKERVQVLFRLKSLLERDLEELAWLVSHENGKVIGEARADVLKGIECLEYGISLQNMVAGEQLDVSRGINCSITYEPLGVCAGIVPFNFPVMVPLWMLPQALVSGNTFILKPSEVVPYGAMKLADLLREAGLPAGVFNTVNGGQAAVEAIADHPDIKAVGFVGSTRVARAVYSRSAAAGKRALCLGGAKNHLLVVPDADLELTSTTVVASAYGCAGQRCMAASLMIAVGDVDPIIDAIVAHARKLRLGEDMGPVIHGGAVERISNYIADAERRGAKVLLDGRGAKGPGGVGHWVGPTILDHVKPDMPAGCEEIFGPVLSIVRARTVDEALAIENASAYGNAASIFTQSGAVARYCVERFEAGMCGVNIGVPVPREPFSFGGWNQSLFGAGDLTGWDGLRFWTRARKLTTRWQLSKDATWMS</sequence>
<keyword evidence="7" id="KW-1185">Reference proteome</keyword>
<dbReference type="InterPro" id="IPR016163">
    <property type="entry name" value="Ald_DH_C"/>
</dbReference>
<dbReference type="OrthoDB" id="9762436at2"/>
<dbReference type="GO" id="GO:0004491">
    <property type="term" value="F:methylmalonate-semialdehyde dehydrogenase (acylating, NAD) activity"/>
    <property type="evidence" value="ECO:0007669"/>
    <property type="project" value="UniProtKB-EC"/>
</dbReference>
<proteinExistence type="inferred from homology"/>
<evidence type="ECO:0000313" key="7">
    <source>
        <dbReference type="Proteomes" id="UP000199400"/>
    </source>
</evidence>
<dbReference type="RefSeq" id="WP_096333591.1">
    <property type="nucleotide sequence ID" value="NZ_FOMX01000024.1"/>
</dbReference>
<dbReference type="InterPro" id="IPR016161">
    <property type="entry name" value="Ald_DH/histidinol_DH"/>
</dbReference>
<dbReference type="FunFam" id="3.40.605.10:FF:000007">
    <property type="entry name" value="NAD/NADP-dependent betaine aldehyde dehydrogenase"/>
    <property type="match status" value="1"/>
</dbReference>
<reference evidence="7" key="1">
    <citation type="submission" date="2016-10" db="EMBL/GenBank/DDBJ databases">
        <authorList>
            <person name="Varghese N."/>
            <person name="Submissions S."/>
        </authorList>
    </citation>
    <scope>NUCLEOTIDE SEQUENCE [LARGE SCALE GENOMIC DNA]</scope>
    <source>
        <strain evidence="7">ATCC 25963</strain>
    </source>
</reference>
<dbReference type="GO" id="GO:0006574">
    <property type="term" value="P:L-valine catabolic process"/>
    <property type="evidence" value="ECO:0007669"/>
    <property type="project" value="TreeGrafter"/>
</dbReference>
<organism evidence="6 7">
    <name type="scientific">Nannocystis exedens</name>
    <dbReference type="NCBI Taxonomy" id="54"/>
    <lineage>
        <taxon>Bacteria</taxon>
        <taxon>Pseudomonadati</taxon>
        <taxon>Myxococcota</taxon>
        <taxon>Polyangia</taxon>
        <taxon>Nannocystales</taxon>
        <taxon>Nannocystaceae</taxon>
        <taxon>Nannocystis</taxon>
    </lineage>
</organism>
<evidence type="ECO:0000256" key="1">
    <source>
        <dbReference type="ARBA" id="ARBA00009986"/>
    </source>
</evidence>
<dbReference type="SUPFAM" id="SSF53720">
    <property type="entry name" value="ALDH-like"/>
    <property type="match status" value="1"/>
</dbReference>
<dbReference type="Gene3D" id="3.40.605.10">
    <property type="entry name" value="Aldehyde Dehydrogenase, Chain A, domain 1"/>
    <property type="match status" value="1"/>
</dbReference>
<dbReference type="CDD" id="cd07085">
    <property type="entry name" value="ALDH_F6_MMSDH"/>
    <property type="match status" value="1"/>
</dbReference>
<accession>A0A1I2EZU9</accession>
<keyword evidence="4" id="KW-0520">NAD</keyword>
<dbReference type="Gene3D" id="3.40.309.10">
    <property type="entry name" value="Aldehyde Dehydrogenase, Chain A, domain 2"/>
    <property type="match status" value="1"/>
</dbReference>
<protein>
    <recommendedName>
        <fullName evidence="2">methylmalonate-semialdehyde dehydrogenase (CoA acylating)</fullName>
        <ecNumber evidence="2">1.2.1.27</ecNumber>
    </recommendedName>
</protein>
<dbReference type="PANTHER" id="PTHR43866:SF4">
    <property type="entry name" value="MALONATE-SEMIALDEHYDE DEHYDROGENASE"/>
    <property type="match status" value="1"/>
</dbReference>
<evidence type="ECO:0000256" key="3">
    <source>
        <dbReference type="ARBA" id="ARBA00023002"/>
    </source>
</evidence>
<dbReference type="InterPro" id="IPR010061">
    <property type="entry name" value="MeMal-semiAld_DH"/>
</dbReference>
<name>A0A1I2EZU9_9BACT</name>
<keyword evidence="3" id="KW-0560">Oxidoreductase</keyword>
<dbReference type="STRING" id="54.SAMN02745121_06331"/>
<dbReference type="NCBIfam" id="TIGR01722">
    <property type="entry name" value="MMSDH"/>
    <property type="match status" value="1"/>
</dbReference>
<dbReference type="InterPro" id="IPR016162">
    <property type="entry name" value="Ald_DH_N"/>
</dbReference>
<dbReference type="FunFam" id="3.40.309.10:FF:000002">
    <property type="entry name" value="Methylmalonate-semialdehyde dehydrogenase (Acylating)"/>
    <property type="match status" value="1"/>
</dbReference>
<evidence type="ECO:0000256" key="4">
    <source>
        <dbReference type="ARBA" id="ARBA00023027"/>
    </source>
</evidence>
<dbReference type="Proteomes" id="UP000199400">
    <property type="component" value="Unassembled WGS sequence"/>
</dbReference>